<dbReference type="EMBL" id="GBRH01163907">
    <property type="protein sequence ID" value="JAE33989.1"/>
    <property type="molecule type" value="Transcribed_RNA"/>
</dbReference>
<protein>
    <submittedName>
        <fullName evidence="1">Uncharacterized protein</fullName>
    </submittedName>
</protein>
<accession>A0A0A9HDU8</accession>
<reference evidence="1" key="2">
    <citation type="journal article" date="2015" name="Data Brief">
        <title>Shoot transcriptome of the giant reed, Arundo donax.</title>
        <authorList>
            <person name="Barrero R.A."/>
            <person name="Guerrero F.D."/>
            <person name="Moolhuijzen P."/>
            <person name="Goolsby J.A."/>
            <person name="Tidwell J."/>
            <person name="Bellgard S.E."/>
            <person name="Bellgard M.I."/>
        </authorList>
    </citation>
    <scope>NUCLEOTIDE SEQUENCE</scope>
    <source>
        <tissue evidence="1">Shoot tissue taken approximately 20 cm above the soil surface</tissue>
    </source>
</reference>
<evidence type="ECO:0000313" key="1">
    <source>
        <dbReference type="EMBL" id="JAE33989.1"/>
    </source>
</evidence>
<proteinExistence type="predicted"/>
<reference evidence="1" key="1">
    <citation type="submission" date="2014-09" db="EMBL/GenBank/DDBJ databases">
        <authorList>
            <person name="Magalhaes I.L.F."/>
            <person name="Oliveira U."/>
            <person name="Santos F.R."/>
            <person name="Vidigal T.H.D.A."/>
            <person name="Brescovit A.D."/>
            <person name="Santos A.J."/>
        </authorList>
    </citation>
    <scope>NUCLEOTIDE SEQUENCE</scope>
    <source>
        <tissue evidence="1">Shoot tissue taken approximately 20 cm above the soil surface</tissue>
    </source>
</reference>
<sequence>MTRSEGVRWENKHGLEK</sequence>
<dbReference type="AlphaFoldDB" id="A0A0A9HDU8"/>
<name>A0A0A9HDU8_ARUDO</name>
<organism evidence="1">
    <name type="scientific">Arundo donax</name>
    <name type="common">Giant reed</name>
    <name type="synonym">Donax arundinaceus</name>
    <dbReference type="NCBI Taxonomy" id="35708"/>
    <lineage>
        <taxon>Eukaryota</taxon>
        <taxon>Viridiplantae</taxon>
        <taxon>Streptophyta</taxon>
        <taxon>Embryophyta</taxon>
        <taxon>Tracheophyta</taxon>
        <taxon>Spermatophyta</taxon>
        <taxon>Magnoliopsida</taxon>
        <taxon>Liliopsida</taxon>
        <taxon>Poales</taxon>
        <taxon>Poaceae</taxon>
        <taxon>PACMAD clade</taxon>
        <taxon>Arundinoideae</taxon>
        <taxon>Arundineae</taxon>
        <taxon>Arundo</taxon>
    </lineage>
</organism>